<evidence type="ECO:0000313" key="3">
    <source>
        <dbReference type="Proteomes" id="UP000095751"/>
    </source>
</evidence>
<organism evidence="2 3">
    <name type="scientific">Fragilariopsis cylindrus CCMP1102</name>
    <dbReference type="NCBI Taxonomy" id="635003"/>
    <lineage>
        <taxon>Eukaryota</taxon>
        <taxon>Sar</taxon>
        <taxon>Stramenopiles</taxon>
        <taxon>Ochrophyta</taxon>
        <taxon>Bacillariophyta</taxon>
        <taxon>Bacillariophyceae</taxon>
        <taxon>Bacillariophycidae</taxon>
        <taxon>Bacillariales</taxon>
        <taxon>Bacillariaceae</taxon>
        <taxon>Fragilariopsis</taxon>
    </lineage>
</organism>
<sequence length="474" mass="53337">MPRRHGRHSRRSSQLSTIVLSASVLSLIVQVLCSFGQQKYFSCLLLPFVESLTPLRRKPQERINKLLIIGLGRVGLQVAEIAQIPIRENEKEDFVQVVGTVRQSSLGLDKDSGCSQDENILRIPFDPKIVRKHLYGYDDDDNNNDDVEYSTPVSHVLFTIPLSRETDPVMEAVLNEIREWWKTQSSDDDNDDDDDDNDCDGNMKINRHPNKVLGILSTTGVYGNHNGNIVNEDSPLLCEEDSNAELYRRFENEWITFCDREEKDEDKGGNRLCIFRCAGIYDSSSSALHTVFRQGFGFDNVATATATATATNIAAVPRSMSSKATTGNKTNRIHTVDLARGVLAGMFQQNCNENEKRNGSMSNSLATNRIYNLADNLPEARPIVLSFARELLSSIEISVTDDVTTTATAITTTKTNSRSSISRQNRREKESKVVCNKRMRQELLSDSGLLFPTYREGLNEIFNAQTTPWRRQQN</sequence>
<evidence type="ECO:0000313" key="2">
    <source>
        <dbReference type="EMBL" id="OEU17203.1"/>
    </source>
</evidence>
<dbReference type="Gene3D" id="3.40.50.720">
    <property type="entry name" value="NAD(P)-binding Rossmann-like Domain"/>
    <property type="match status" value="1"/>
</dbReference>
<name>A0A1E7FHE6_9STRA</name>
<accession>A0A1E7FHE6</accession>
<feature type="region of interest" description="Disordered" evidence="1">
    <location>
        <begin position="184"/>
        <end position="205"/>
    </location>
</feature>
<evidence type="ECO:0000256" key="1">
    <source>
        <dbReference type="SAM" id="MobiDB-lite"/>
    </source>
</evidence>
<dbReference type="InParanoid" id="A0A1E7FHE6"/>
<keyword evidence="3" id="KW-1185">Reference proteome</keyword>
<gene>
    <name evidence="2" type="ORF">FRACYDRAFT_268618</name>
</gene>
<proteinExistence type="predicted"/>
<feature type="compositionally biased region" description="Acidic residues" evidence="1">
    <location>
        <begin position="186"/>
        <end position="199"/>
    </location>
</feature>
<dbReference type="KEGG" id="fcy:FRACYDRAFT_268618"/>
<dbReference type="Proteomes" id="UP000095751">
    <property type="component" value="Unassembled WGS sequence"/>
</dbReference>
<dbReference type="OrthoDB" id="5824at2759"/>
<dbReference type="AlphaFoldDB" id="A0A1E7FHE6"/>
<reference evidence="2 3" key="1">
    <citation type="submission" date="2016-09" db="EMBL/GenBank/DDBJ databases">
        <title>Extensive genetic diversity and differential bi-allelic expression allows diatom success in the polar Southern Ocean.</title>
        <authorList>
            <consortium name="DOE Joint Genome Institute"/>
            <person name="Mock T."/>
            <person name="Otillar R.P."/>
            <person name="Strauss J."/>
            <person name="Dupont C."/>
            <person name="Frickenhaus S."/>
            <person name="Maumus F."/>
            <person name="Mcmullan M."/>
            <person name="Sanges R."/>
            <person name="Schmutz J."/>
            <person name="Toseland A."/>
            <person name="Valas R."/>
            <person name="Veluchamy A."/>
            <person name="Ward B.J."/>
            <person name="Allen A."/>
            <person name="Barry K."/>
            <person name="Falciatore A."/>
            <person name="Ferrante M."/>
            <person name="Fortunato A.E."/>
            <person name="Gloeckner G."/>
            <person name="Gruber A."/>
            <person name="Hipkin R."/>
            <person name="Janech M."/>
            <person name="Kroth P."/>
            <person name="Leese F."/>
            <person name="Lindquist E."/>
            <person name="Lyon B.R."/>
            <person name="Martin J."/>
            <person name="Mayer C."/>
            <person name="Parker M."/>
            <person name="Quesneville H."/>
            <person name="Raymond J."/>
            <person name="Uhlig C."/>
            <person name="Valentin K.U."/>
            <person name="Worden A.Z."/>
            <person name="Armbrust E.V."/>
            <person name="Bowler C."/>
            <person name="Green B."/>
            <person name="Moulton V."/>
            <person name="Van Oosterhout C."/>
            <person name="Grigoriev I."/>
        </authorList>
    </citation>
    <scope>NUCLEOTIDE SEQUENCE [LARGE SCALE GENOMIC DNA]</scope>
    <source>
        <strain evidence="2 3">CCMP1102</strain>
    </source>
</reference>
<protein>
    <submittedName>
        <fullName evidence="2">Uncharacterized protein</fullName>
    </submittedName>
</protein>
<dbReference type="EMBL" id="KV784357">
    <property type="protein sequence ID" value="OEU17203.1"/>
    <property type="molecule type" value="Genomic_DNA"/>
</dbReference>